<dbReference type="Proteomes" id="UP000422764">
    <property type="component" value="Chromosome"/>
</dbReference>
<keyword evidence="4" id="KW-1185">Reference proteome</keyword>
<evidence type="ECO:0000259" key="2">
    <source>
        <dbReference type="Pfam" id="PF13690"/>
    </source>
</evidence>
<gene>
    <name evidence="3" type="ORF">GOM49_15445</name>
</gene>
<name>A0A6I6EVC5_9CLOT</name>
<evidence type="ECO:0000313" key="4">
    <source>
        <dbReference type="Proteomes" id="UP000422764"/>
    </source>
</evidence>
<protein>
    <submittedName>
        <fullName evidence="3">Chemotaxis protein CheX</fullName>
    </submittedName>
</protein>
<dbReference type="Pfam" id="PF13690">
    <property type="entry name" value="CheX"/>
    <property type="match status" value="1"/>
</dbReference>
<reference evidence="3 4" key="1">
    <citation type="submission" date="2019-12" db="EMBL/GenBank/DDBJ databases">
        <title>Genome sequenceing of Clostridium bovifaecis.</title>
        <authorList>
            <person name="Yao Y."/>
        </authorList>
    </citation>
    <scope>NUCLEOTIDE SEQUENCE [LARGE SCALE GENOMIC DNA]</scope>
    <source>
        <strain evidence="3 4">BXX</strain>
    </source>
</reference>
<dbReference type="CDD" id="cd17906">
    <property type="entry name" value="CheX"/>
    <property type="match status" value="1"/>
</dbReference>
<dbReference type="Gene3D" id="3.40.1550.10">
    <property type="entry name" value="CheC-like"/>
    <property type="match status" value="1"/>
</dbReference>
<accession>A0A6I6EVC5</accession>
<dbReference type="PANTHER" id="PTHR39452">
    <property type="entry name" value="CHEY-P PHOSPHATASE CHEX"/>
    <property type="match status" value="1"/>
</dbReference>
<proteinExistence type="predicted"/>
<dbReference type="GO" id="GO:0006935">
    <property type="term" value="P:chemotaxis"/>
    <property type="evidence" value="ECO:0007669"/>
    <property type="project" value="UniProtKB-KW"/>
</dbReference>
<dbReference type="InterPro" id="IPR038756">
    <property type="entry name" value="CheX-like"/>
</dbReference>
<evidence type="ECO:0000313" key="3">
    <source>
        <dbReference type="EMBL" id="QGU96303.1"/>
    </source>
</evidence>
<feature type="domain" description="Chemotaxis phosphatase CheX-like" evidence="2">
    <location>
        <begin position="42"/>
        <end position="135"/>
    </location>
</feature>
<dbReference type="SUPFAM" id="SSF103039">
    <property type="entry name" value="CheC-like"/>
    <property type="match status" value="1"/>
</dbReference>
<keyword evidence="1" id="KW-0145">Chemotaxis</keyword>
<sequence length="155" mass="16892">MDVKYINPFLQSFVSIMPQLGINNVEKGSLSVRGKVIESPGVIIILGIMGDVRGNVIYTTTIECAKKIASTMMMGMPVNELDEMAQSAISELTNMLTANAAMNFSNEGINIDISTPTLMYGEFTANTSSDKVLCIEMLVDDMPFEINIAIEKVNL</sequence>
<dbReference type="PANTHER" id="PTHR39452:SF1">
    <property type="entry name" value="CHEY-P PHOSPHATASE CHEX"/>
    <property type="match status" value="1"/>
</dbReference>
<dbReference type="AlphaFoldDB" id="A0A6I6EVC5"/>
<dbReference type="EMBL" id="CP046522">
    <property type="protein sequence ID" value="QGU96303.1"/>
    <property type="molecule type" value="Genomic_DNA"/>
</dbReference>
<dbReference type="InterPro" id="IPR028051">
    <property type="entry name" value="CheX-like_dom"/>
</dbReference>
<dbReference type="InterPro" id="IPR028976">
    <property type="entry name" value="CheC-like_sf"/>
</dbReference>
<organism evidence="3 4">
    <name type="scientific">Clostridium bovifaecis</name>
    <dbReference type="NCBI Taxonomy" id="2184719"/>
    <lineage>
        <taxon>Bacteria</taxon>
        <taxon>Bacillati</taxon>
        <taxon>Bacillota</taxon>
        <taxon>Clostridia</taxon>
        <taxon>Eubacteriales</taxon>
        <taxon>Clostridiaceae</taxon>
        <taxon>Clostridium</taxon>
    </lineage>
</organism>
<evidence type="ECO:0000256" key="1">
    <source>
        <dbReference type="ARBA" id="ARBA00022500"/>
    </source>
</evidence>